<dbReference type="AlphaFoldDB" id="A0A1B8GJ31"/>
<accession>A0A1B8GJ31</accession>
<dbReference type="OrthoDB" id="73875at2759"/>
<protein>
    <submittedName>
        <fullName evidence="1">Uncharacterized protein</fullName>
    </submittedName>
</protein>
<evidence type="ECO:0000313" key="2">
    <source>
        <dbReference type="Proteomes" id="UP000091956"/>
    </source>
</evidence>
<dbReference type="RefSeq" id="XP_018129574.1">
    <property type="nucleotide sequence ID" value="XM_018275537.1"/>
</dbReference>
<organism evidence="1 2">
    <name type="scientific">Pseudogymnoascus verrucosus</name>
    <dbReference type="NCBI Taxonomy" id="342668"/>
    <lineage>
        <taxon>Eukaryota</taxon>
        <taxon>Fungi</taxon>
        <taxon>Dikarya</taxon>
        <taxon>Ascomycota</taxon>
        <taxon>Pezizomycotina</taxon>
        <taxon>Leotiomycetes</taxon>
        <taxon>Thelebolales</taxon>
        <taxon>Thelebolaceae</taxon>
        <taxon>Pseudogymnoascus</taxon>
    </lineage>
</organism>
<reference evidence="1 2" key="1">
    <citation type="submission" date="2016-03" db="EMBL/GenBank/DDBJ databases">
        <title>Comparative genomics of Pseudogymnoascus destructans, the fungus causing white-nose syndrome of bats.</title>
        <authorList>
            <person name="Palmer J.M."/>
            <person name="Drees K.P."/>
            <person name="Foster J.T."/>
            <person name="Lindner D.L."/>
        </authorList>
    </citation>
    <scope>NUCLEOTIDE SEQUENCE [LARGE SCALE GENOMIC DNA]</scope>
    <source>
        <strain evidence="1 2">UAMH 10579</strain>
    </source>
</reference>
<name>A0A1B8GJ31_9PEZI</name>
<evidence type="ECO:0000313" key="1">
    <source>
        <dbReference type="EMBL" id="OBT95841.1"/>
    </source>
</evidence>
<keyword evidence="2" id="KW-1185">Reference proteome</keyword>
<sequence length="102" mass="11381">MVRGANAFRGVLAGIQNGYNAINLGRDIIDPVGPWDEWIRDHFRSMAIRSLEFINTNIAAMRTAHQPGGPTNPITLQVFEHLVRLARDARYIDANTLIIGLN</sequence>
<gene>
    <name evidence="1" type="ORF">VE01_06083</name>
</gene>
<dbReference type="GeneID" id="28839469"/>
<dbReference type="Proteomes" id="UP000091956">
    <property type="component" value="Unassembled WGS sequence"/>
</dbReference>
<dbReference type="EMBL" id="KV460232">
    <property type="protein sequence ID" value="OBT95841.1"/>
    <property type="molecule type" value="Genomic_DNA"/>
</dbReference>
<reference evidence="2" key="2">
    <citation type="journal article" date="2018" name="Nat. Commun.">
        <title>Extreme sensitivity to ultraviolet light in the fungal pathogen causing white-nose syndrome of bats.</title>
        <authorList>
            <person name="Palmer J.M."/>
            <person name="Drees K.P."/>
            <person name="Foster J.T."/>
            <person name="Lindner D.L."/>
        </authorList>
    </citation>
    <scope>NUCLEOTIDE SEQUENCE [LARGE SCALE GENOMIC DNA]</scope>
    <source>
        <strain evidence="2">UAMH 10579</strain>
    </source>
</reference>
<proteinExistence type="predicted"/>